<keyword evidence="2" id="KW-1185">Reference proteome</keyword>
<evidence type="ECO:0000313" key="1">
    <source>
        <dbReference type="EMBL" id="GJS86943.1"/>
    </source>
</evidence>
<proteinExistence type="predicted"/>
<evidence type="ECO:0000313" key="2">
    <source>
        <dbReference type="Proteomes" id="UP001151760"/>
    </source>
</evidence>
<gene>
    <name evidence="1" type="ORF">Tco_0769579</name>
</gene>
<protein>
    <submittedName>
        <fullName evidence="1">Uncharacterized protein</fullName>
    </submittedName>
</protein>
<name>A0ABQ4ZDE4_9ASTR</name>
<reference evidence="1" key="2">
    <citation type="submission" date="2022-01" db="EMBL/GenBank/DDBJ databases">
        <authorList>
            <person name="Yamashiro T."/>
            <person name="Shiraishi A."/>
            <person name="Satake H."/>
            <person name="Nakayama K."/>
        </authorList>
    </citation>
    <scope>NUCLEOTIDE SEQUENCE</scope>
</reference>
<organism evidence="1 2">
    <name type="scientific">Tanacetum coccineum</name>
    <dbReference type="NCBI Taxonomy" id="301880"/>
    <lineage>
        <taxon>Eukaryota</taxon>
        <taxon>Viridiplantae</taxon>
        <taxon>Streptophyta</taxon>
        <taxon>Embryophyta</taxon>
        <taxon>Tracheophyta</taxon>
        <taxon>Spermatophyta</taxon>
        <taxon>Magnoliopsida</taxon>
        <taxon>eudicotyledons</taxon>
        <taxon>Gunneridae</taxon>
        <taxon>Pentapetalae</taxon>
        <taxon>asterids</taxon>
        <taxon>campanulids</taxon>
        <taxon>Asterales</taxon>
        <taxon>Asteraceae</taxon>
        <taxon>Asteroideae</taxon>
        <taxon>Anthemideae</taxon>
        <taxon>Anthemidinae</taxon>
        <taxon>Tanacetum</taxon>
    </lineage>
</organism>
<accession>A0ABQ4ZDE4</accession>
<comment type="caution">
    <text evidence="1">The sequence shown here is derived from an EMBL/GenBank/DDBJ whole genome shotgun (WGS) entry which is preliminary data.</text>
</comment>
<dbReference type="EMBL" id="BQNB010011158">
    <property type="protein sequence ID" value="GJS86943.1"/>
    <property type="molecule type" value="Genomic_DNA"/>
</dbReference>
<sequence>MKGRLWSWMELVLALQVKDNQFSEPHTWDHNESGFLLSLSVLCQILFVFREGMDGLSKFFPYPFRIIDMSSIDDAPKNLQSKVIFNEKKLGSS</sequence>
<reference evidence="1" key="1">
    <citation type="journal article" date="2022" name="Int. J. Mol. Sci.">
        <title>Draft Genome of Tanacetum Coccineum: Genomic Comparison of Closely Related Tanacetum-Family Plants.</title>
        <authorList>
            <person name="Yamashiro T."/>
            <person name="Shiraishi A."/>
            <person name="Nakayama K."/>
            <person name="Satake H."/>
        </authorList>
    </citation>
    <scope>NUCLEOTIDE SEQUENCE</scope>
</reference>
<dbReference type="Proteomes" id="UP001151760">
    <property type="component" value="Unassembled WGS sequence"/>
</dbReference>